<feature type="non-terminal residue" evidence="1">
    <location>
        <position position="1"/>
    </location>
</feature>
<organism evidence="1 2">
    <name type="scientific">Candidatus Hakubella thermalkaliphila</name>
    <dbReference type="NCBI Taxonomy" id="2754717"/>
    <lineage>
        <taxon>Bacteria</taxon>
        <taxon>Bacillati</taxon>
        <taxon>Actinomycetota</taxon>
        <taxon>Actinomycetota incertae sedis</taxon>
        <taxon>Candidatus Hakubellales</taxon>
        <taxon>Candidatus Hakubellaceae</taxon>
        <taxon>Candidatus Hakubella</taxon>
    </lineage>
</organism>
<sequence length="52" mass="6007">IFTDLILDQKEGVVKSPLNSFQLLLQNPISVGFLRELFLMVKFQMVYLGYEA</sequence>
<protein>
    <submittedName>
        <fullName evidence="1">Uncharacterized protein</fullName>
    </submittedName>
</protein>
<accession>A0A6V8Q0B0</accession>
<reference evidence="1 2" key="1">
    <citation type="journal article" date="2020" name="Front. Microbiol.">
        <title>Single-cell genomics of novel Actinobacteria with the Wood-Ljungdahl pathway discovered in a serpentinizing system.</title>
        <authorList>
            <person name="Merino N."/>
            <person name="Kawai M."/>
            <person name="Boyd E.S."/>
            <person name="Colman D.R."/>
            <person name="McGlynn S.E."/>
            <person name="Nealson K.H."/>
            <person name="Kurokawa K."/>
            <person name="Hongoh Y."/>
        </authorList>
    </citation>
    <scope>NUCLEOTIDE SEQUENCE [LARGE SCALE GENOMIC DNA]</scope>
    <source>
        <strain evidence="1 2">S44</strain>
    </source>
</reference>
<evidence type="ECO:0000313" key="1">
    <source>
        <dbReference type="EMBL" id="GFP38037.1"/>
    </source>
</evidence>
<dbReference type="Proteomes" id="UP000561271">
    <property type="component" value="Unassembled WGS sequence"/>
</dbReference>
<name>A0A6V8Q0B0_9ACTN</name>
<evidence type="ECO:0000313" key="2">
    <source>
        <dbReference type="Proteomes" id="UP000561271"/>
    </source>
</evidence>
<gene>
    <name evidence="1" type="ORF">HKBW3S44_01717</name>
</gene>
<proteinExistence type="predicted"/>
<dbReference type="EMBL" id="BLSC01000288">
    <property type="protein sequence ID" value="GFP38037.1"/>
    <property type="molecule type" value="Genomic_DNA"/>
</dbReference>
<dbReference type="AlphaFoldDB" id="A0A6V8Q0B0"/>
<comment type="caution">
    <text evidence="1">The sequence shown here is derived from an EMBL/GenBank/DDBJ whole genome shotgun (WGS) entry which is preliminary data.</text>
</comment>